<reference evidence="1" key="1">
    <citation type="submission" date="2021-06" db="EMBL/GenBank/DDBJ databases">
        <authorList>
            <person name="Kallberg Y."/>
            <person name="Tangrot J."/>
            <person name="Rosling A."/>
        </authorList>
    </citation>
    <scope>NUCLEOTIDE SEQUENCE</scope>
    <source>
        <strain evidence="1">CL356</strain>
    </source>
</reference>
<evidence type="ECO:0000313" key="1">
    <source>
        <dbReference type="EMBL" id="CAG8620368.1"/>
    </source>
</evidence>
<name>A0ACA9MYN4_9GLOM</name>
<accession>A0ACA9MYN4</accession>
<comment type="caution">
    <text evidence="1">The sequence shown here is derived from an EMBL/GenBank/DDBJ whole genome shotgun (WGS) entry which is preliminary data.</text>
</comment>
<protein>
    <submittedName>
        <fullName evidence="1">15498_t:CDS:1</fullName>
    </submittedName>
</protein>
<dbReference type="EMBL" id="CAJVPT010016630">
    <property type="protein sequence ID" value="CAG8620368.1"/>
    <property type="molecule type" value="Genomic_DNA"/>
</dbReference>
<gene>
    <name evidence="1" type="ORF">ACOLOM_LOCUS7307</name>
</gene>
<sequence length="135" mass="14486">MLLKRTLFAAFVAFSLLALCLNATPLRRKTGDKAVVDLKKQLGGDITFTQSDETTITASGQFSEGIKENDPDNYFIEIVGLPNASFTQLGIEIEVPGTKPFSNSHAGLISLIVGKELKVSHKEDIIASGTIESSS</sequence>
<keyword evidence="2" id="KW-1185">Reference proteome</keyword>
<proteinExistence type="predicted"/>
<dbReference type="Proteomes" id="UP000789525">
    <property type="component" value="Unassembled WGS sequence"/>
</dbReference>
<evidence type="ECO:0000313" key="2">
    <source>
        <dbReference type="Proteomes" id="UP000789525"/>
    </source>
</evidence>
<organism evidence="1 2">
    <name type="scientific">Acaulospora colombiana</name>
    <dbReference type="NCBI Taxonomy" id="27376"/>
    <lineage>
        <taxon>Eukaryota</taxon>
        <taxon>Fungi</taxon>
        <taxon>Fungi incertae sedis</taxon>
        <taxon>Mucoromycota</taxon>
        <taxon>Glomeromycotina</taxon>
        <taxon>Glomeromycetes</taxon>
        <taxon>Diversisporales</taxon>
        <taxon>Acaulosporaceae</taxon>
        <taxon>Acaulospora</taxon>
    </lineage>
</organism>